<organism evidence="2 3">
    <name type="scientific">Coccomyxa viridis</name>
    <dbReference type="NCBI Taxonomy" id="1274662"/>
    <lineage>
        <taxon>Eukaryota</taxon>
        <taxon>Viridiplantae</taxon>
        <taxon>Chlorophyta</taxon>
        <taxon>core chlorophytes</taxon>
        <taxon>Trebouxiophyceae</taxon>
        <taxon>Trebouxiophyceae incertae sedis</taxon>
        <taxon>Coccomyxaceae</taxon>
        <taxon>Coccomyxa</taxon>
    </lineage>
</organism>
<evidence type="ECO:0000313" key="2">
    <source>
        <dbReference type="EMBL" id="CAK0763337.1"/>
    </source>
</evidence>
<keyword evidence="3" id="KW-1185">Reference proteome</keyword>
<dbReference type="Proteomes" id="UP001314263">
    <property type="component" value="Unassembled WGS sequence"/>
</dbReference>
<dbReference type="EMBL" id="CAUYUE010000004">
    <property type="protein sequence ID" value="CAK0763337.1"/>
    <property type="molecule type" value="Genomic_DNA"/>
</dbReference>
<sequence>MKQSAAALCIALAALLAASAHGRRLMADDAAQSTLSSRATAQDWVLSGPGATCASVCPTSSAVLFRTFSGETARDTALCSASTPSGVWVIGYEEGAGCIFNANGTVETAEAYQCRCTEPNQKQGLALPAAEGTCEQACTEGFDGKHGLAITTGPSSTSAACMAQSAIGDSNHFGYTSRKGSCLSVEGGSALASESFSCVCLFSSTPSAVEAGTVSSSSLG</sequence>
<comment type="caution">
    <text evidence="2">The sequence shown here is derived from an EMBL/GenBank/DDBJ whole genome shotgun (WGS) entry which is preliminary data.</text>
</comment>
<evidence type="ECO:0000256" key="1">
    <source>
        <dbReference type="SAM" id="SignalP"/>
    </source>
</evidence>
<dbReference type="AlphaFoldDB" id="A0AAV1HZD0"/>
<keyword evidence="1" id="KW-0732">Signal</keyword>
<evidence type="ECO:0000313" key="3">
    <source>
        <dbReference type="Proteomes" id="UP001314263"/>
    </source>
</evidence>
<accession>A0AAV1HZD0</accession>
<feature type="chain" id="PRO_5043651212" evidence="1">
    <location>
        <begin position="23"/>
        <end position="220"/>
    </location>
</feature>
<protein>
    <submittedName>
        <fullName evidence="2">Uncharacterized protein</fullName>
    </submittedName>
</protein>
<proteinExistence type="predicted"/>
<name>A0AAV1HZD0_9CHLO</name>
<reference evidence="2 3" key="1">
    <citation type="submission" date="2023-10" db="EMBL/GenBank/DDBJ databases">
        <authorList>
            <person name="Maclean D."/>
            <person name="Macfadyen A."/>
        </authorList>
    </citation>
    <scope>NUCLEOTIDE SEQUENCE [LARGE SCALE GENOMIC DNA]</scope>
</reference>
<gene>
    <name evidence="2" type="ORF">CVIRNUC_003047</name>
</gene>
<feature type="signal peptide" evidence="1">
    <location>
        <begin position="1"/>
        <end position="22"/>
    </location>
</feature>